<feature type="compositionally biased region" description="Basic residues" evidence="1">
    <location>
        <begin position="546"/>
        <end position="559"/>
    </location>
</feature>
<proteinExistence type="predicted"/>
<feature type="compositionally biased region" description="Basic residues" evidence="1">
    <location>
        <begin position="73"/>
        <end position="114"/>
    </location>
</feature>
<feature type="compositionally biased region" description="Basic residues" evidence="1">
    <location>
        <begin position="128"/>
        <end position="137"/>
    </location>
</feature>
<feature type="compositionally biased region" description="Basic residues" evidence="1">
    <location>
        <begin position="443"/>
        <end position="463"/>
    </location>
</feature>
<protein>
    <submittedName>
        <fullName evidence="2">Acetyl-CoA synthetase</fullName>
        <ecNumber evidence="2">6.2.1.1</ecNumber>
    </submittedName>
</protein>
<feature type="compositionally biased region" description="Basic residues" evidence="1">
    <location>
        <begin position="18"/>
        <end position="31"/>
    </location>
</feature>
<dbReference type="EC" id="6.2.1.1" evidence="2"/>
<feature type="region of interest" description="Disordered" evidence="1">
    <location>
        <begin position="306"/>
        <end position="463"/>
    </location>
</feature>
<evidence type="ECO:0000313" key="2">
    <source>
        <dbReference type="EMBL" id="CAA9330370.1"/>
    </source>
</evidence>
<feature type="compositionally biased region" description="Basic residues" evidence="1">
    <location>
        <begin position="569"/>
        <end position="580"/>
    </location>
</feature>
<feature type="non-terminal residue" evidence="2">
    <location>
        <position position="1"/>
    </location>
</feature>
<feature type="compositionally biased region" description="Basic and acidic residues" evidence="1">
    <location>
        <begin position="1"/>
        <end position="15"/>
    </location>
</feature>
<feature type="region of interest" description="Disordered" evidence="1">
    <location>
        <begin position="73"/>
        <end position="255"/>
    </location>
</feature>
<evidence type="ECO:0000256" key="1">
    <source>
        <dbReference type="SAM" id="MobiDB-lite"/>
    </source>
</evidence>
<name>A0A6J4LEY2_9ACTN</name>
<feature type="compositionally biased region" description="Basic and acidic residues" evidence="1">
    <location>
        <begin position="344"/>
        <end position="369"/>
    </location>
</feature>
<feature type="region of interest" description="Disordered" evidence="1">
    <location>
        <begin position="1"/>
        <end position="41"/>
    </location>
</feature>
<feature type="compositionally biased region" description="Basic and acidic residues" evidence="1">
    <location>
        <begin position="524"/>
        <end position="533"/>
    </location>
</feature>
<feature type="compositionally biased region" description="Basic and acidic residues" evidence="1">
    <location>
        <begin position="141"/>
        <end position="154"/>
    </location>
</feature>
<feature type="compositionally biased region" description="Basic residues" evidence="1">
    <location>
        <begin position="176"/>
        <end position="194"/>
    </location>
</feature>
<accession>A0A6J4LEY2</accession>
<dbReference type="EMBL" id="CADCUE010000108">
    <property type="protein sequence ID" value="CAA9330370.1"/>
    <property type="molecule type" value="Genomic_DNA"/>
</dbReference>
<feature type="compositionally biased region" description="Basic residues" evidence="1">
    <location>
        <begin position="237"/>
        <end position="255"/>
    </location>
</feature>
<gene>
    <name evidence="2" type="ORF">AVDCRST_MAG16-1270</name>
</gene>
<organism evidence="2">
    <name type="scientific">uncultured Frankineae bacterium</name>
    <dbReference type="NCBI Taxonomy" id="437475"/>
    <lineage>
        <taxon>Bacteria</taxon>
        <taxon>Bacillati</taxon>
        <taxon>Actinomycetota</taxon>
        <taxon>Actinomycetes</taxon>
        <taxon>Frankiales</taxon>
        <taxon>environmental samples</taxon>
    </lineage>
</organism>
<feature type="compositionally biased region" description="Basic and acidic residues" evidence="1">
    <location>
        <begin position="641"/>
        <end position="656"/>
    </location>
</feature>
<keyword evidence="2" id="KW-0436">Ligase</keyword>
<feature type="compositionally biased region" description="Low complexity" evidence="1">
    <location>
        <begin position="427"/>
        <end position="436"/>
    </location>
</feature>
<feature type="compositionally biased region" description="Basic residues" evidence="1">
    <location>
        <begin position="621"/>
        <end position="640"/>
    </location>
</feature>
<dbReference type="GO" id="GO:0003987">
    <property type="term" value="F:acetate-CoA ligase activity"/>
    <property type="evidence" value="ECO:0007669"/>
    <property type="project" value="UniProtKB-EC"/>
</dbReference>
<feature type="compositionally biased region" description="Basic and acidic residues" evidence="1">
    <location>
        <begin position="221"/>
        <end position="233"/>
    </location>
</feature>
<feature type="compositionally biased region" description="Basic and acidic residues" evidence="1">
    <location>
        <begin position="407"/>
        <end position="419"/>
    </location>
</feature>
<sequence length="656" mass="75168">DAADRTRGPVDREPPLRPARRARRVRQRHGGGLRAGRPGPARLLGRAGLAAAVGHPLGRGPRLAAAVRQVVRRRQAERRRQLRRPSCRRGQRRPRRPALGRGARGRHPRHHLRRAQAPGLHDRERARAARGHGRRPGVHLPADDPRGDHLDAGLRPHRRRPLGRLRRLLLAGPRRPDHRRRGQGRHHVRRRLPTRRPERAQARGRRGPPALPLRHQRHRRQADQAGRRLDRGPRPVVVRRRRRAGRAARGAGLRRRAAAVPALHLRVHRQAQGHRAHLRRLPDAGRVDALGGLRPQAGDRRLLVHRRRRLGDRPQLPHLRPARQRRDPGGVRGHARRRRPRPVVVDRREVRRDHPLHRADGHPHLHEVGRGPARVARPVDAARAGLGRRADQPRGLDVVPPRHRRRPLPDRRHLVADRDRRHHGQPAAGCDVDQAGVGDGAAARHRGRRRRRRRRLRGRDRRRLPHAVRAVAVDAARHLGRRPALPRHLLVALRGPVLRRRRGQVGRGPRPVAARARRRRHEHQRTPHLDDGGRVGPGVAPEGRRGRCRRRRGRHHRPGDRRVRDGQGRRHRRRVGRGRLRPAAAQPRRQGDRGDRQAPADRHLPRAAQDAQRQDHAAAAGRHRRAPRARRRHDARRPRGGHLDRRHDGQAGRPEL</sequence>
<feature type="non-terminal residue" evidence="2">
    <location>
        <position position="656"/>
    </location>
</feature>
<feature type="compositionally biased region" description="Basic residues" evidence="1">
    <location>
        <begin position="155"/>
        <end position="167"/>
    </location>
</feature>
<reference evidence="2" key="1">
    <citation type="submission" date="2020-02" db="EMBL/GenBank/DDBJ databases">
        <authorList>
            <person name="Meier V. D."/>
        </authorList>
    </citation>
    <scope>NUCLEOTIDE SEQUENCE</scope>
    <source>
        <strain evidence="2">AVDCRST_MAG16</strain>
    </source>
</reference>
<feature type="compositionally biased region" description="Basic and acidic residues" evidence="1">
    <location>
        <begin position="589"/>
        <end position="604"/>
    </location>
</feature>
<feature type="compositionally biased region" description="Low complexity" evidence="1">
    <location>
        <begin position="370"/>
        <end position="387"/>
    </location>
</feature>
<feature type="region of interest" description="Disordered" evidence="1">
    <location>
        <begin position="501"/>
        <end position="656"/>
    </location>
</feature>
<dbReference type="AlphaFoldDB" id="A0A6J4LEY2"/>